<dbReference type="RefSeq" id="WP_316983717.1">
    <property type="nucleotide sequence ID" value="NZ_CP136521.1"/>
</dbReference>
<dbReference type="Proteomes" id="UP001302486">
    <property type="component" value="Chromosome"/>
</dbReference>
<dbReference type="InterPro" id="IPR007492">
    <property type="entry name" value="LytTR_DNA-bd_dom"/>
</dbReference>
<keyword evidence="1" id="KW-0597">Phosphoprotein</keyword>
<sequence length="229" mass="26358">MTRTCIIIDDEKTARNIIKTYIAEVSFLELKGAFKNAIEALEYLQSHSVDLLFLDIEMPKLSGLNFAKIIGSNTQIIFTTAHREFALDGFELNAVDYLLKPFSFDRFLKAVQKTQAKTPTISHEKSMDYMFIKVNKQMLKIDFDALLYIEGLSNYVKIQTHENAFVVYDKLSALIKKLPAHQFIRIHKSYIINVLKIKLYTKEFVEIDGKHIPVSATYRASLMALLKTH</sequence>
<accession>A0AA97HQK3</accession>
<reference evidence="5" key="1">
    <citation type="submission" date="2024-06" db="EMBL/GenBank/DDBJ databases">
        <title>Hwangdonia haimaensis gen. nov., sp. nov., a member of the family Flavobacteriaceae isolated from the haima cold seep.</title>
        <authorList>
            <person name="Li J."/>
        </authorList>
    </citation>
    <scope>NUCLEOTIDE SEQUENCE [LARGE SCALE GENOMIC DNA]</scope>
    <source>
        <strain evidence="5">SCSIO 19198</strain>
    </source>
</reference>
<name>A0AA97HQK3_9FLAO</name>
<dbReference type="Pfam" id="PF04397">
    <property type="entry name" value="LytTR"/>
    <property type="match status" value="1"/>
</dbReference>
<evidence type="ECO:0000313" key="4">
    <source>
        <dbReference type="EMBL" id="WOD44041.1"/>
    </source>
</evidence>
<evidence type="ECO:0000259" key="2">
    <source>
        <dbReference type="PROSITE" id="PS50110"/>
    </source>
</evidence>
<dbReference type="AlphaFoldDB" id="A0AA97HQK3"/>
<evidence type="ECO:0000313" key="5">
    <source>
        <dbReference type="Proteomes" id="UP001302486"/>
    </source>
</evidence>
<dbReference type="PANTHER" id="PTHR37299:SF1">
    <property type="entry name" value="STAGE 0 SPORULATION PROTEIN A HOMOLOG"/>
    <property type="match status" value="1"/>
</dbReference>
<organism evidence="4 5">
    <name type="scientific">Hwangdonia lutea</name>
    <dbReference type="NCBI Taxonomy" id="3075823"/>
    <lineage>
        <taxon>Bacteria</taxon>
        <taxon>Pseudomonadati</taxon>
        <taxon>Bacteroidota</taxon>
        <taxon>Flavobacteriia</taxon>
        <taxon>Flavobacteriales</taxon>
        <taxon>Flavobacteriaceae</taxon>
        <taxon>Hwangdonia</taxon>
    </lineage>
</organism>
<dbReference type="SMART" id="SM00448">
    <property type="entry name" value="REC"/>
    <property type="match status" value="1"/>
</dbReference>
<dbReference type="InterPro" id="IPR046947">
    <property type="entry name" value="LytR-like"/>
</dbReference>
<protein>
    <submittedName>
        <fullName evidence="4">LytTR family DNA-binding domain-containing protein</fullName>
    </submittedName>
</protein>
<proteinExistence type="predicted"/>
<dbReference type="SMART" id="SM00850">
    <property type="entry name" value="LytTR"/>
    <property type="match status" value="1"/>
</dbReference>
<keyword evidence="4" id="KW-0238">DNA-binding</keyword>
<dbReference type="InterPro" id="IPR001789">
    <property type="entry name" value="Sig_transdc_resp-reg_receiver"/>
</dbReference>
<evidence type="ECO:0000259" key="3">
    <source>
        <dbReference type="PROSITE" id="PS50930"/>
    </source>
</evidence>
<feature type="domain" description="Response regulatory" evidence="2">
    <location>
        <begin position="4"/>
        <end position="115"/>
    </location>
</feature>
<dbReference type="Gene3D" id="2.40.50.1020">
    <property type="entry name" value="LytTr DNA-binding domain"/>
    <property type="match status" value="1"/>
</dbReference>
<dbReference type="SUPFAM" id="SSF52172">
    <property type="entry name" value="CheY-like"/>
    <property type="match status" value="1"/>
</dbReference>
<evidence type="ECO:0000256" key="1">
    <source>
        <dbReference type="PROSITE-ProRule" id="PRU00169"/>
    </source>
</evidence>
<dbReference type="InterPro" id="IPR011006">
    <property type="entry name" value="CheY-like_superfamily"/>
</dbReference>
<dbReference type="KEGG" id="hws:RNZ46_01985"/>
<dbReference type="GO" id="GO:0000156">
    <property type="term" value="F:phosphorelay response regulator activity"/>
    <property type="evidence" value="ECO:0007669"/>
    <property type="project" value="InterPro"/>
</dbReference>
<feature type="modified residue" description="4-aspartylphosphate" evidence="1">
    <location>
        <position position="55"/>
    </location>
</feature>
<dbReference type="Gene3D" id="3.40.50.2300">
    <property type="match status" value="1"/>
</dbReference>
<dbReference type="GO" id="GO:0003677">
    <property type="term" value="F:DNA binding"/>
    <property type="evidence" value="ECO:0007669"/>
    <property type="project" value="UniProtKB-KW"/>
</dbReference>
<gene>
    <name evidence="4" type="ORF">RNZ46_01985</name>
</gene>
<dbReference type="PROSITE" id="PS50110">
    <property type="entry name" value="RESPONSE_REGULATORY"/>
    <property type="match status" value="1"/>
</dbReference>
<dbReference type="EMBL" id="CP136521">
    <property type="protein sequence ID" value="WOD44041.1"/>
    <property type="molecule type" value="Genomic_DNA"/>
</dbReference>
<dbReference type="PANTHER" id="PTHR37299">
    <property type="entry name" value="TRANSCRIPTIONAL REGULATOR-RELATED"/>
    <property type="match status" value="1"/>
</dbReference>
<dbReference type="Pfam" id="PF00072">
    <property type="entry name" value="Response_reg"/>
    <property type="match status" value="1"/>
</dbReference>
<dbReference type="PROSITE" id="PS50930">
    <property type="entry name" value="HTH_LYTTR"/>
    <property type="match status" value="1"/>
</dbReference>
<feature type="domain" description="HTH LytTR-type" evidence="3">
    <location>
        <begin position="130"/>
        <end position="228"/>
    </location>
</feature>
<keyword evidence="5" id="KW-1185">Reference proteome</keyword>